<evidence type="ECO:0000313" key="3">
    <source>
        <dbReference type="Proteomes" id="UP000829476"/>
    </source>
</evidence>
<organism evidence="2 3">
    <name type="scientific">Zhouia spongiae</name>
    <dbReference type="NCBI Taxonomy" id="2202721"/>
    <lineage>
        <taxon>Bacteria</taxon>
        <taxon>Pseudomonadati</taxon>
        <taxon>Bacteroidota</taxon>
        <taxon>Flavobacteriia</taxon>
        <taxon>Flavobacteriales</taxon>
        <taxon>Flavobacteriaceae</taxon>
        <taxon>Zhouia</taxon>
    </lineage>
</organism>
<dbReference type="InterPro" id="IPR024311">
    <property type="entry name" value="Lipocalin-like"/>
</dbReference>
<name>A0ABY3YN08_9FLAO</name>
<sequence length="128" mass="14699">MPLISCSSDDEGNWDDPITARWQLTAEKEIIDEEEVDLNISDCRKESRLQLYGDGQAVIVEYSDSGDGSCAFDGSSHEKWEKRGDNIYVFVYKNGNERVGEFTFNENTLTIHFNGENIIYVYTMTEDY</sequence>
<gene>
    <name evidence="2" type="ORF">MQE36_01600</name>
</gene>
<dbReference type="EMBL" id="CP094326">
    <property type="protein sequence ID" value="UNY99056.1"/>
    <property type="molecule type" value="Genomic_DNA"/>
</dbReference>
<protein>
    <submittedName>
        <fullName evidence="2">Lipocalin family protein</fullName>
    </submittedName>
</protein>
<dbReference type="Proteomes" id="UP000829476">
    <property type="component" value="Chromosome"/>
</dbReference>
<dbReference type="Pfam" id="PF13648">
    <property type="entry name" value="Lipocalin_4"/>
    <property type="match status" value="1"/>
</dbReference>
<dbReference type="RefSeq" id="WP_242937456.1">
    <property type="nucleotide sequence ID" value="NZ_CP094326.1"/>
</dbReference>
<feature type="domain" description="Lipocalin-like" evidence="1">
    <location>
        <begin position="20"/>
        <end position="111"/>
    </location>
</feature>
<keyword evidence="3" id="KW-1185">Reference proteome</keyword>
<accession>A0ABY3YN08</accession>
<reference evidence="2 3" key="1">
    <citation type="journal article" date="2018" name="Int. J. Syst. Evol. Microbiol.">
        <title>Zhouia spongiae sp. nov., isolated from a marine sponge.</title>
        <authorList>
            <person name="Zhuang L."/>
            <person name="Lin B."/>
            <person name="Qin F."/>
            <person name="Luo L."/>
        </authorList>
    </citation>
    <scope>NUCLEOTIDE SEQUENCE [LARGE SCALE GENOMIC DNA]</scope>
    <source>
        <strain evidence="2 3">HN-Y44</strain>
    </source>
</reference>
<evidence type="ECO:0000259" key="1">
    <source>
        <dbReference type="Pfam" id="PF13648"/>
    </source>
</evidence>
<proteinExistence type="predicted"/>
<evidence type="ECO:0000313" key="2">
    <source>
        <dbReference type="EMBL" id="UNY99056.1"/>
    </source>
</evidence>